<keyword evidence="3" id="KW-1185">Reference proteome</keyword>
<dbReference type="RefSeq" id="XP_066700890.1">
    <property type="nucleotide sequence ID" value="XM_066844778.1"/>
</dbReference>
<reference evidence="2 3" key="1">
    <citation type="submission" date="2023-01" db="EMBL/GenBank/DDBJ databases">
        <title>Analysis of 21 Apiospora genomes using comparative genomics revels a genus with tremendous synthesis potential of carbohydrate active enzymes and secondary metabolites.</title>
        <authorList>
            <person name="Sorensen T."/>
        </authorList>
    </citation>
    <scope>NUCLEOTIDE SEQUENCE [LARGE SCALE GENOMIC DNA]</scope>
    <source>
        <strain evidence="2 3">CBS 24483</strain>
    </source>
</reference>
<dbReference type="EMBL" id="JAQQWE010000005">
    <property type="protein sequence ID" value="KAK7952828.1"/>
    <property type="molecule type" value="Genomic_DNA"/>
</dbReference>
<evidence type="ECO:0000313" key="3">
    <source>
        <dbReference type="Proteomes" id="UP001391051"/>
    </source>
</evidence>
<protein>
    <submittedName>
        <fullName evidence="2">Uncharacterized protein</fullName>
    </submittedName>
</protein>
<evidence type="ECO:0000313" key="2">
    <source>
        <dbReference type="EMBL" id="KAK7952828.1"/>
    </source>
</evidence>
<organism evidence="2 3">
    <name type="scientific">Apiospora aurea</name>
    <dbReference type="NCBI Taxonomy" id="335848"/>
    <lineage>
        <taxon>Eukaryota</taxon>
        <taxon>Fungi</taxon>
        <taxon>Dikarya</taxon>
        <taxon>Ascomycota</taxon>
        <taxon>Pezizomycotina</taxon>
        <taxon>Sordariomycetes</taxon>
        <taxon>Xylariomycetidae</taxon>
        <taxon>Amphisphaeriales</taxon>
        <taxon>Apiosporaceae</taxon>
        <taxon>Apiospora</taxon>
    </lineage>
</organism>
<comment type="caution">
    <text evidence="2">The sequence shown here is derived from an EMBL/GenBank/DDBJ whole genome shotgun (WGS) entry which is preliminary data.</text>
</comment>
<dbReference type="Proteomes" id="UP001391051">
    <property type="component" value="Unassembled WGS sequence"/>
</dbReference>
<accession>A0ABR1QFQ7</accession>
<dbReference type="GeneID" id="92077840"/>
<sequence>MTGTENNAGGTSATDGSDVNLPQSPSSLEVLDSFIDKLTPKPLLHAPTQGRRYTDGFENPPPASSVVWTAISDAETYGITTTVKGAAGPLVAGQTFSDRVRERIGGFHTRTGIVLSMVLPTG</sequence>
<name>A0ABR1QFQ7_9PEZI</name>
<feature type="region of interest" description="Disordered" evidence="1">
    <location>
        <begin position="1"/>
        <end position="25"/>
    </location>
</feature>
<proteinExistence type="predicted"/>
<evidence type="ECO:0000256" key="1">
    <source>
        <dbReference type="SAM" id="MobiDB-lite"/>
    </source>
</evidence>
<gene>
    <name evidence="2" type="ORF">PG986_008556</name>
</gene>